<evidence type="ECO:0000256" key="1">
    <source>
        <dbReference type="ARBA" id="ARBA00006432"/>
    </source>
</evidence>
<dbReference type="SUPFAM" id="SSF56801">
    <property type="entry name" value="Acetyl-CoA synthetase-like"/>
    <property type="match status" value="1"/>
</dbReference>
<dbReference type="Pfam" id="PF13193">
    <property type="entry name" value="AMP-binding_C"/>
    <property type="match status" value="1"/>
</dbReference>
<dbReference type="NCBIfam" id="NF002937">
    <property type="entry name" value="PRK03584.1"/>
    <property type="match status" value="1"/>
</dbReference>
<organism evidence="7 8">
    <name type="scientific">Maritalea myrionectae</name>
    <dbReference type="NCBI Taxonomy" id="454601"/>
    <lineage>
        <taxon>Bacteria</taxon>
        <taxon>Pseudomonadati</taxon>
        <taxon>Pseudomonadota</taxon>
        <taxon>Alphaproteobacteria</taxon>
        <taxon>Hyphomicrobiales</taxon>
        <taxon>Devosiaceae</taxon>
        <taxon>Maritalea</taxon>
    </lineage>
</organism>
<evidence type="ECO:0000256" key="4">
    <source>
        <dbReference type="ARBA" id="ARBA00022840"/>
    </source>
</evidence>
<keyword evidence="3" id="KW-0547">Nucleotide-binding</keyword>
<dbReference type="Gene3D" id="3.30.300.30">
    <property type="match status" value="1"/>
</dbReference>
<name>A0A2R4M9I3_9HYPH</name>
<dbReference type="InterPro" id="IPR020845">
    <property type="entry name" value="AMP-binding_CS"/>
</dbReference>
<dbReference type="Proteomes" id="UP000258927">
    <property type="component" value="Chromosome"/>
</dbReference>
<dbReference type="InterPro" id="IPR000873">
    <property type="entry name" value="AMP-dep_synth/lig_dom"/>
</dbReference>
<dbReference type="InterPro" id="IPR042099">
    <property type="entry name" value="ANL_N_sf"/>
</dbReference>
<dbReference type="PANTHER" id="PTHR42921">
    <property type="entry name" value="ACETOACETYL-COA SYNTHETASE"/>
    <property type="match status" value="1"/>
</dbReference>
<feature type="domain" description="AMP-binding enzyme C-terminal" evidence="6">
    <location>
        <begin position="540"/>
        <end position="609"/>
    </location>
</feature>
<gene>
    <name evidence="7" type="ORF">MXMO3_00149</name>
</gene>
<dbReference type="RefSeq" id="WP_117394621.1">
    <property type="nucleotide sequence ID" value="NZ_CP021330.1"/>
</dbReference>
<evidence type="ECO:0000256" key="3">
    <source>
        <dbReference type="ARBA" id="ARBA00022741"/>
    </source>
</evidence>
<keyword evidence="2 7" id="KW-0436">Ligase</keyword>
<evidence type="ECO:0000259" key="5">
    <source>
        <dbReference type="Pfam" id="PF00501"/>
    </source>
</evidence>
<dbReference type="InterPro" id="IPR025110">
    <property type="entry name" value="AMP-bd_C"/>
</dbReference>
<dbReference type="STRING" id="1122213.GCA_000423365_02865"/>
<dbReference type="Gene3D" id="3.40.50.12780">
    <property type="entry name" value="N-terminal domain of ligase-like"/>
    <property type="match status" value="1"/>
</dbReference>
<keyword evidence="8" id="KW-1185">Reference proteome</keyword>
<keyword evidence="4" id="KW-0067">ATP-binding</keyword>
<dbReference type="GO" id="GO:0005524">
    <property type="term" value="F:ATP binding"/>
    <property type="evidence" value="ECO:0007669"/>
    <property type="project" value="UniProtKB-KW"/>
</dbReference>
<dbReference type="PANTHER" id="PTHR42921:SF1">
    <property type="entry name" value="ACETOACETYL-COA SYNTHETASE"/>
    <property type="match status" value="1"/>
</dbReference>
<comment type="similarity">
    <text evidence="1">Belongs to the ATP-dependent AMP-binding enzyme family.</text>
</comment>
<dbReference type="KEGG" id="mmyr:MXMO3_00149"/>
<dbReference type="GO" id="GO:0030729">
    <property type="term" value="F:acetoacetate-CoA ligase activity"/>
    <property type="evidence" value="ECO:0007669"/>
    <property type="project" value="InterPro"/>
</dbReference>
<proteinExistence type="inferred from homology"/>
<dbReference type="NCBIfam" id="TIGR01217">
    <property type="entry name" value="ac_ac_CoA_syn"/>
    <property type="match status" value="1"/>
</dbReference>
<protein>
    <submittedName>
        <fullName evidence="7">Acetoacetate--CoA ligase</fullName>
    </submittedName>
</protein>
<reference evidence="7 8" key="1">
    <citation type="submission" date="2017-05" db="EMBL/GenBank/DDBJ databases">
        <title>Genome Analysis of Maritalea myrionectae HL2708#5.</title>
        <authorList>
            <consortium name="Cotde Inc.-PKNU"/>
            <person name="Jang D."/>
            <person name="Oh H.-M."/>
        </authorList>
    </citation>
    <scope>NUCLEOTIDE SEQUENCE [LARGE SCALE GENOMIC DNA]</scope>
    <source>
        <strain evidence="7 8">HL2708#5</strain>
    </source>
</reference>
<feature type="domain" description="AMP-dependent synthetase/ligase" evidence="5">
    <location>
        <begin position="91"/>
        <end position="471"/>
    </location>
</feature>
<dbReference type="Pfam" id="PF00501">
    <property type="entry name" value="AMP-binding"/>
    <property type="match status" value="1"/>
</dbReference>
<dbReference type="InterPro" id="IPR045851">
    <property type="entry name" value="AMP-bd_C_sf"/>
</dbReference>
<dbReference type="GO" id="GO:0006629">
    <property type="term" value="P:lipid metabolic process"/>
    <property type="evidence" value="ECO:0007669"/>
    <property type="project" value="InterPro"/>
</dbReference>
<evidence type="ECO:0000256" key="2">
    <source>
        <dbReference type="ARBA" id="ARBA00022598"/>
    </source>
</evidence>
<sequence length="647" mass="72157">MPNPVLWTPSNERQRASNLYAFAEKTRALHQCAPDDYDGLLQFSIDEPQAFYNSLWDELNIIGEKGERVLIDDPDIRKVRFFPDAKLNYAENALKQPDDRLAIIGHRDDGTRREITRRQLYDLVSQLVQAMRAKGVEKGDRVGAIVTNDIEAIALYLASSAMGAIWASCSPDFGPEGATDRLAQVEPKILFAVPHYNYAGKHIDVAPSINAVAKAADIEHVVLLDNPKADAQYEVDVQTLDAFVAPFAPAEIQFERMEFDAPMVILFSSGTTGKPKCIMHRGAGLLIQHLKELVLHSDVKPNDNFFYFTTCGWMMWNWLVSGLAAEATLITFDGNPFYPKAPRLLDLIDKEQINIFGTSAKYIDALSNMNVKPRETHSFASLRTILSTGSPLLPENFDYVYRDWKEDVQLASISGGTDICGCFMGGVPTKSVYQGELQGAQLGLDLDILDDDGQSVVNQPGEFVCRNAHMTMPTGFWGDESGEKYHSAYFDKYDNLWAHGDFVEKTDNGGYIIHGRSDATLNPGGVRIGTAEIYRQVETIDEIEEAIAVGQDWQGDQRVILFVRMKDGIPLDDDLIKLVKTRIRKGATPRHTPAKVIAVKDIPRTRSGKISEIAVRDVIHGRKIKNTTALANVECLEDYKNLPELQD</sequence>
<evidence type="ECO:0000313" key="7">
    <source>
        <dbReference type="EMBL" id="AVX02697.1"/>
    </source>
</evidence>
<evidence type="ECO:0000259" key="6">
    <source>
        <dbReference type="Pfam" id="PF13193"/>
    </source>
</evidence>
<dbReference type="InterPro" id="IPR005914">
    <property type="entry name" value="Acac_CoA_synth"/>
</dbReference>
<evidence type="ECO:0000313" key="8">
    <source>
        <dbReference type="Proteomes" id="UP000258927"/>
    </source>
</evidence>
<dbReference type="EMBL" id="CP021330">
    <property type="protein sequence ID" value="AVX02697.1"/>
    <property type="molecule type" value="Genomic_DNA"/>
</dbReference>
<dbReference type="PROSITE" id="PS00455">
    <property type="entry name" value="AMP_BINDING"/>
    <property type="match status" value="1"/>
</dbReference>
<dbReference type="AlphaFoldDB" id="A0A2R4M9I3"/>
<accession>A0A2R4M9I3</accession>